<feature type="repeat" description="WD" evidence="8">
    <location>
        <begin position="345"/>
        <end position="380"/>
    </location>
</feature>
<evidence type="ECO:0000259" key="10">
    <source>
        <dbReference type="Pfam" id="PF04494"/>
    </source>
</evidence>
<dbReference type="PRINTS" id="PR00320">
    <property type="entry name" value="GPROTEINBRPT"/>
</dbReference>
<keyword evidence="3 8" id="KW-0853">WD repeat</keyword>
<dbReference type="GO" id="GO:0006367">
    <property type="term" value="P:transcription initiation at RNA polymerase II promoter"/>
    <property type="evidence" value="ECO:0007669"/>
    <property type="project" value="TreeGrafter"/>
</dbReference>
<feature type="domain" description="TFIID subunit TAF5 NTD2" evidence="10">
    <location>
        <begin position="66"/>
        <end position="194"/>
    </location>
</feature>
<dbReference type="InterPro" id="IPR001680">
    <property type="entry name" value="WD40_rpt"/>
</dbReference>
<feature type="repeat" description="WD" evidence="8">
    <location>
        <begin position="429"/>
        <end position="470"/>
    </location>
</feature>
<evidence type="ECO:0000256" key="3">
    <source>
        <dbReference type="ARBA" id="ARBA00022574"/>
    </source>
</evidence>
<feature type="repeat" description="WD" evidence="8">
    <location>
        <begin position="471"/>
        <end position="512"/>
    </location>
</feature>
<proteinExistence type="inferred from homology"/>
<protein>
    <submittedName>
        <fullName evidence="11">TAF5-like RNA polymerase II p300</fullName>
    </submittedName>
</protein>
<dbReference type="InterPro" id="IPR015943">
    <property type="entry name" value="WD40/YVTN_repeat-like_dom_sf"/>
</dbReference>
<sequence length="544" mass="62654">MKRIRYEQIHSSVHQYLKRRQYSDHEVIEKKEHRWVHDVKDMALKSSASGETTTENILLYSSISGDTTVCEQQFSRLKTYLNEAIDPYKDELTTIVYPLFVHIYLQLMYNGHKAPAHKFYSRHVKLFENPDELVVMEALNKLYTRTEVISCKEAMEFREHKYKVCLSQEALDYLMKYLKVDDNMMLLQIFNQHLKVEVLKEDQHVLDLKESASDKHESGASEKKRPTDIVRLLQQCIKQVREGPPCMSSICFYTFLNAYQGLCTVDISPDRTLLSAGFEDSTVKLWSITPGLIQSTKTTTDPSKLYLSADFWTSESSCEDEEDEEAETEQNKEEKKPLYREVATLRGHNGSVYKTSFCANSKALLSCSEDGSVRLWDMKTHTNKVCYRGHNYPVWDIDTSSTGNYFASASKDCTAKLWETDRTFPLRSFIGHSYDVDCVKFHPNSNYLATGSSDRTVRLWSLQDGKSVRLMQGHRSSVLALAFSPNGQYLASAGDDRRIRVWDLTSGNMFKELKGHTDTIHCLTFNRDSTLLASDQMQIFHQNS</sequence>
<evidence type="ECO:0000256" key="9">
    <source>
        <dbReference type="SAM" id="MobiDB-lite"/>
    </source>
</evidence>
<keyword evidence="12" id="KW-1185">Reference proteome</keyword>
<evidence type="ECO:0000313" key="12">
    <source>
        <dbReference type="Proteomes" id="UP000242188"/>
    </source>
</evidence>
<keyword evidence="7" id="KW-0539">Nucleus</keyword>
<dbReference type="InterPro" id="IPR036322">
    <property type="entry name" value="WD40_repeat_dom_sf"/>
</dbReference>
<evidence type="ECO:0000256" key="2">
    <source>
        <dbReference type="ARBA" id="ARBA00009435"/>
    </source>
</evidence>
<feature type="compositionally biased region" description="Acidic residues" evidence="9">
    <location>
        <begin position="317"/>
        <end position="328"/>
    </location>
</feature>
<evidence type="ECO:0000256" key="1">
    <source>
        <dbReference type="ARBA" id="ARBA00004123"/>
    </source>
</evidence>
<dbReference type="CDD" id="cd08044">
    <property type="entry name" value="TAF5_NTD2"/>
    <property type="match status" value="1"/>
</dbReference>
<dbReference type="PROSITE" id="PS50082">
    <property type="entry name" value="WD_REPEATS_2"/>
    <property type="match status" value="5"/>
</dbReference>
<dbReference type="InterPro" id="IPR020472">
    <property type="entry name" value="WD40_PAC1"/>
</dbReference>
<keyword evidence="4" id="KW-0677">Repeat</keyword>
<gene>
    <name evidence="11" type="ORF">KP79_PYT18677</name>
</gene>
<dbReference type="Gene3D" id="1.25.40.500">
    <property type="entry name" value="TFIID subunit TAF5, NTD2 domain"/>
    <property type="match status" value="1"/>
</dbReference>
<dbReference type="PANTHER" id="PTHR19879">
    <property type="entry name" value="TRANSCRIPTION INITIATION FACTOR TFIID"/>
    <property type="match status" value="1"/>
</dbReference>
<dbReference type="GO" id="GO:0005669">
    <property type="term" value="C:transcription factor TFIID complex"/>
    <property type="evidence" value="ECO:0007669"/>
    <property type="project" value="TreeGrafter"/>
</dbReference>
<dbReference type="SMART" id="SM00320">
    <property type="entry name" value="WD40"/>
    <property type="match status" value="6"/>
</dbReference>
<dbReference type="PANTHER" id="PTHR19879:SF1">
    <property type="entry name" value="CANNONBALL-RELATED"/>
    <property type="match status" value="1"/>
</dbReference>
<dbReference type="Proteomes" id="UP000242188">
    <property type="component" value="Unassembled WGS sequence"/>
</dbReference>
<dbReference type="SUPFAM" id="SSF160897">
    <property type="entry name" value="Taf5 N-terminal domain-like"/>
    <property type="match status" value="1"/>
</dbReference>
<dbReference type="PROSITE" id="PS50294">
    <property type="entry name" value="WD_REPEATS_REGION"/>
    <property type="match status" value="4"/>
</dbReference>
<feature type="repeat" description="WD" evidence="8">
    <location>
        <begin position="387"/>
        <end position="428"/>
    </location>
</feature>
<dbReference type="OrthoDB" id="10266330at2759"/>
<evidence type="ECO:0000256" key="4">
    <source>
        <dbReference type="ARBA" id="ARBA00022737"/>
    </source>
</evidence>
<dbReference type="Pfam" id="PF00400">
    <property type="entry name" value="WD40"/>
    <property type="match status" value="6"/>
</dbReference>
<dbReference type="Pfam" id="PF04494">
    <property type="entry name" value="TFIID_NTD2"/>
    <property type="match status" value="1"/>
</dbReference>
<feature type="repeat" description="WD" evidence="8">
    <location>
        <begin position="264"/>
        <end position="296"/>
    </location>
</feature>
<dbReference type="Gene3D" id="2.130.10.10">
    <property type="entry name" value="YVTN repeat-like/Quinoprotein amine dehydrogenase"/>
    <property type="match status" value="2"/>
</dbReference>
<evidence type="ECO:0000313" key="11">
    <source>
        <dbReference type="EMBL" id="OWF53021.1"/>
    </source>
</evidence>
<dbReference type="SUPFAM" id="SSF50978">
    <property type="entry name" value="WD40 repeat-like"/>
    <property type="match status" value="1"/>
</dbReference>
<evidence type="ECO:0000256" key="8">
    <source>
        <dbReference type="PROSITE-ProRule" id="PRU00221"/>
    </source>
</evidence>
<dbReference type="STRING" id="6573.A0A210QWC5"/>
<dbReference type="GO" id="GO:0016251">
    <property type="term" value="F:RNA polymerase II general transcription initiation factor activity"/>
    <property type="evidence" value="ECO:0007669"/>
    <property type="project" value="TreeGrafter"/>
</dbReference>
<keyword evidence="6" id="KW-0804">Transcription</keyword>
<dbReference type="CDD" id="cd00200">
    <property type="entry name" value="WD40"/>
    <property type="match status" value="1"/>
</dbReference>
<comment type="subcellular location">
    <subcellularLocation>
        <location evidence="1">Nucleus</location>
    </subcellularLocation>
</comment>
<accession>A0A210QWC5</accession>
<dbReference type="EMBL" id="NEDP02001544">
    <property type="protein sequence ID" value="OWF53021.1"/>
    <property type="molecule type" value="Genomic_DNA"/>
</dbReference>
<evidence type="ECO:0000256" key="6">
    <source>
        <dbReference type="ARBA" id="ARBA00023163"/>
    </source>
</evidence>
<dbReference type="PROSITE" id="PS00678">
    <property type="entry name" value="WD_REPEATS_1"/>
    <property type="match status" value="2"/>
</dbReference>
<name>A0A210QWC5_MIZYE</name>
<evidence type="ECO:0000256" key="5">
    <source>
        <dbReference type="ARBA" id="ARBA00023015"/>
    </source>
</evidence>
<dbReference type="InterPro" id="IPR019775">
    <property type="entry name" value="WD40_repeat_CS"/>
</dbReference>
<dbReference type="AlphaFoldDB" id="A0A210QWC5"/>
<evidence type="ECO:0000256" key="7">
    <source>
        <dbReference type="ARBA" id="ARBA00023242"/>
    </source>
</evidence>
<dbReference type="InterPro" id="IPR037264">
    <property type="entry name" value="TFIID_NTD2_sf"/>
</dbReference>
<comment type="caution">
    <text evidence="11">The sequence shown here is derived from an EMBL/GenBank/DDBJ whole genome shotgun (WGS) entry which is preliminary data.</text>
</comment>
<feature type="region of interest" description="Disordered" evidence="9">
    <location>
        <begin position="316"/>
        <end position="335"/>
    </location>
</feature>
<dbReference type="InterPro" id="IPR007582">
    <property type="entry name" value="TFIID_NTD2"/>
</dbReference>
<comment type="similarity">
    <text evidence="2">Belongs to the WD repeat TAF5 family.</text>
</comment>
<reference evidence="11 12" key="1">
    <citation type="journal article" date="2017" name="Nat. Ecol. Evol.">
        <title>Scallop genome provides insights into evolution of bilaterian karyotype and development.</title>
        <authorList>
            <person name="Wang S."/>
            <person name="Zhang J."/>
            <person name="Jiao W."/>
            <person name="Li J."/>
            <person name="Xun X."/>
            <person name="Sun Y."/>
            <person name="Guo X."/>
            <person name="Huan P."/>
            <person name="Dong B."/>
            <person name="Zhang L."/>
            <person name="Hu X."/>
            <person name="Sun X."/>
            <person name="Wang J."/>
            <person name="Zhao C."/>
            <person name="Wang Y."/>
            <person name="Wang D."/>
            <person name="Huang X."/>
            <person name="Wang R."/>
            <person name="Lv J."/>
            <person name="Li Y."/>
            <person name="Zhang Z."/>
            <person name="Liu B."/>
            <person name="Lu W."/>
            <person name="Hui Y."/>
            <person name="Liang J."/>
            <person name="Zhou Z."/>
            <person name="Hou R."/>
            <person name="Li X."/>
            <person name="Liu Y."/>
            <person name="Li H."/>
            <person name="Ning X."/>
            <person name="Lin Y."/>
            <person name="Zhao L."/>
            <person name="Xing Q."/>
            <person name="Dou J."/>
            <person name="Li Y."/>
            <person name="Mao J."/>
            <person name="Guo H."/>
            <person name="Dou H."/>
            <person name="Li T."/>
            <person name="Mu C."/>
            <person name="Jiang W."/>
            <person name="Fu Q."/>
            <person name="Fu X."/>
            <person name="Miao Y."/>
            <person name="Liu J."/>
            <person name="Yu Q."/>
            <person name="Li R."/>
            <person name="Liao H."/>
            <person name="Li X."/>
            <person name="Kong Y."/>
            <person name="Jiang Z."/>
            <person name="Chourrout D."/>
            <person name="Li R."/>
            <person name="Bao Z."/>
        </authorList>
    </citation>
    <scope>NUCLEOTIDE SEQUENCE [LARGE SCALE GENOMIC DNA]</scope>
    <source>
        <strain evidence="11 12">PY_sf001</strain>
    </source>
</reference>
<keyword evidence="5" id="KW-0805">Transcription regulation</keyword>
<organism evidence="11 12">
    <name type="scientific">Mizuhopecten yessoensis</name>
    <name type="common">Japanese scallop</name>
    <name type="synonym">Patinopecten yessoensis</name>
    <dbReference type="NCBI Taxonomy" id="6573"/>
    <lineage>
        <taxon>Eukaryota</taxon>
        <taxon>Metazoa</taxon>
        <taxon>Spiralia</taxon>
        <taxon>Lophotrochozoa</taxon>
        <taxon>Mollusca</taxon>
        <taxon>Bivalvia</taxon>
        <taxon>Autobranchia</taxon>
        <taxon>Pteriomorphia</taxon>
        <taxon>Pectinida</taxon>
        <taxon>Pectinoidea</taxon>
        <taxon>Pectinidae</taxon>
        <taxon>Mizuhopecten</taxon>
    </lineage>
</organism>